<dbReference type="GO" id="GO:0004784">
    <property type="term" value="F:superoxide dismutase activity"/>
    <property type="evidence" value="ECO:0007669"/>
    <property type="project" value="UniProtKB-EC"/>
</dbReference>
<dbReference type="InterPro" id="IPR019833">
    <property type="entry name" value="Mn/Fe_SOD_BS"/>
</dbReference>
<comment type="similarity">
    <text evidence="1 7">Belongs to the iron/manganese superoxide dismutase family.</text>
</comment>
<protein>
    <recommendedName>
        <fullName evidence="2 7">Superoxide dismutase</fullName>
        <ecNumber evidence="2 7">1.15.1.1</ecNumber>
    </recommendedName>
</protein>
<evidence type="ECO:0000256" key="5">
    <source>
        <dbReference type="ARBA" id="ARBA00023004"/>
    </source>
</evidence>
<evidence type="ECO:0000313" key="11">
    <source>
        <dbReference type="Proteomes" id="UP000244093"/>
    </source>
</evidence>
<dbReference type="InterPro" id="IPR050265">
    <property type="entry name" value="Fe/Mn_Superoxide_Dismutase"/>
</dbReference>
<feature type="binding site" evidence="6">
    <location>
        <position position="164"/>
    </location>
    <ligand>
        <name>Mn(2+)</name>
        <dbReference type="ChEBI" id="CHEBI:29035"/>
    </ligand>
</feature>
<dbReference type="Pfam" id="PF00081">
    <property type="entry name" value="Sod_Fe_N"/>
    <property type="match status" value="1"/>
</dbReference>
<gene>
    <name evidence="10" type="ORF">B7O98_08455</name>
</gene>
<dbReference type="InterPro" id="IPR036324">
    <property type="entry name" value="Mn/Fe_SOD_N_sf"/>
</dbReference>
<dbReference type="SUPFAM" id="SSF46609">
    <property type="entry name" value="Fe,Mn superoxide dismutase (SOD), N-terminal domain"/>
    <property type="match status" value="1"/>
</dbReference>
<feature type="binding site" evidence="6">
    <location>
        <position position="168"/>
    </location>
    <ligand>
        <name>Mn(2+)</name>
        <dbReference type="ChEBI" id="CHEBI:29035"/>
    </ligand>
</feature>
<comment type="catalytic activity">
    <reaction evidence="7">
        <text>2 superoxide + 2 H(+) = H2O2 + O2</text>
        <dbReference type="Rhea" id="RHEA:20696"/>
        <dbReference type="ChEBI" id="CHEBI:15378"/>
        <dbReference type="ChEBI" id="CHEBI:15379"/>
        <dbReference type="ChEBI" id="CHEBI:16240"/>
        <dbReference type="ChEBI" id="CHEBI:18421"/>
        <dbReference type="EC" id="1.15.1.1"/>
    </reaction>
</comment>
<dbReference type="InterPro" id="IPR036314">
    <property type="entry name" value="SOD_C_sf"/>
</dbReference>
<evidence type="ECO:0000256" key="3">
    <source>
        <dbReference type="ARBA" id="ARBA00022723"/>
    </source>
</evidence>
<dbReference type="PANTHER" id="PTHR11404">
    <property type="entry name" value="SUPEROXIDE DISMUTASE 2"/>
    <property type="match status" value="1"/>
</dbReference>
<dbReference type="EMBL" id="NBVN01000006">
    <property type="protein sequence ID" value="PUA31820.1"/>
    <property type="molecule type" value="Genomic_DNA"/>
</dbReference>
<organism evidence="10 11">
    <name type="scientific">Zestosphaera tikiterensis</name>
    <dbReference type="NCBI Taxonomy" id="1973259"/>
    <lineage>
        <taxon>Archaea</taxon>
        <taxon>Thermoproteota</taxon>
        <taxon>Thermoprotei</taxon>
        <taxon>Desulfurococcales</taxon>
        <taxon>Desulfurococcaceae</taxon>
        <taxon>Zestosphaera</taxon>
    </lineage>
</organism>
<feature type="binding site" evidence="6">
    <location>
        <position position="78"/>
    </location>
    <ligand>
        <name>Mn(2+)</name>
        <dbReference type="ChEBI" id="CHEBI:29035"/>
    </ligand>
</feature>
<dbReference type="InterPro" id="IPR019832">
    <property type="entry name" value="Mn/Fe_SOD_C"/>
</dbReference>
<comment type="function">
    <text evidence="7">Destroys radicals which are normally produced within the cells and which are toxic to biological systems.</text>
</comment>
<evidence type="ECO:0000259" key="9">
    <source>
        <dbReference type="Pfam" id="PF02777"/>
    </source>
</evidence>
<dbReference type="Gene3D" id="3.55.40.20">
    <property type="entry name" value="Iron/manganese superoxide dismutase, C-terminal domain"/>
    <property type="match status" value="1"/>
</dbReference>
<evidence type="ECO:0000256" key="2">
    <source>
        <dbReference type="ARBA" id="ARBA00012682"/>
    </source>
</evidence>
<dbReference type="PIRSF" id="PIRSF000349">
    <property type="entry name" value="SODismutase"/>
    <property type="match status" value="1"/>
</dbReference>
<proteinExistence type="inferred from homology"/>
<dbReference type="InterPro" id="IPR019831">
    <property type="entry name" value="Mn/Fe_SOD_N"/>
</dbReference>
<feature type="binding site" evidence="6">
    <location>
        <position position="30"/>
    </location>
    <ligand>
        <name>Mn(2+)</name>
        <dbReference type="ChEBI" id="CHEBI:29035"/>
    </ligand>
</feature>
<feature type="domain" description="Manganese/iron superoxide dismutase C-terminal" evidence="9">
    <location>
        <begin position="98"/>
        <end position="197"/>
    </location>
</feature>
<evidence type="ECO:0000259" key="8">
    <source>
        <dbReference type="Pfam" id="PF00081"/>
    </source>
</evidence>
<dbReference type="PROSITE" id="PS00088">
    <property type="entry name" value="SOD_MN"/>
    <property type="match status" value="1"/>
</dbReference>
<dbReference type="Gene3D" id="1.10.287.990">
    <property type="entry name" value="Fe,Mn superoxide dismutase (SOD) domain"/>
    <property type="match status" value="1"/>
</dbReference>
<dbReference type="Proteomes" id="UP000244093">
    <property type="component" value="Unassembled WGS sequence"/>
</dbReference>
<keyword evidence="5" id="KW-0408">Iron</keyword>
<name>A0A2R7Y2R8_9CREN</name>
<dbReference type="GO" id="GO:0046872">
    <property type="term" value="F:metal ion binding"/>
    <property type="evidence" value="ECO:0007669"/>
    <property type="project" value="UniProtKB-KW"/>
</dbReference>
<dbReference type="SUPFAM" id="SSF54719">
    <property type="entry name" value="Fe,Mn superoxide dismutase (SOD), C-terminal domain"/>
    <property type="match status" value="1"/>
</dbReference>
<evidence type="ECO:0000256" key="1">
    <source>
        <dbReference type="ARBA" id="ARBA00008714"/>
    </source>
</evidence>
<keyword evidence="4 7" id="KW-0560">Oxidoreductase</keyword>
<evidence type="ECO:0000313" key="10">
    <source>
        <dbReference type="EMBL" id="PUA31820.1"/>
    </source>
</evidence>
<accession>A0A2R7Y2R8</accession>
<evidence type="ECO:0000256" key="7">
    <source>
        <dbReference type="RuleBase" id="RU000414"/>
    </source>
</evidence>
<dbReference type="AlphaFoldDB" id="A0A2R7Y2R8"/>
<dbReference type="EC" id="1.15.1.1" evidence="2 7"/>
<sequence length="204" mass="23486">MAKKYYELPPLPYTYEALEPYISREQLRIHYEIHHKGYVNGANNILKMLDDARAEGKPVDVKAVLKALSFNIGGHILHSIFWANMAPPGKGGGTPGGLIGDRIVENFGSFERFKQEFTEAALSVEGSGWAALTYCRGTDRLIIMQVEKHNMNVYPAFQILMVVDVFEHAYYIDYKNDRKKYLENWWNLVNWGEVENRLSKVIQR</sequence>
<dbReference type="InterPro" id="IPR001189">
    <property type="entry name" value="Mn/Fe_SOD"/>
</dbReference>
<dbReference type="Pfam" id="PF02777">
    <property type="entry name" value="Sod_Fe_C"/>
    <property type="match status" value="1"/>
</dbReference>
<dbReference type="PRINTS" id="PR01703">
    <property type="entry name" value="MNSODISMTASE"/>
</dbReference>
<evidence type="ECO:0000256" key="4">
    <source>
        <dbReference type="ARBA" id="ARBA00023002"/>
    </source>
</evidence>
<keyword evidence="3 6" id="KW-0479">Metal-binding</keyword>
<reference evidence="10 11" key="1">
    <citation type="journal article" date="2018" name="Syst. Appl. Microbiol.">
        <title>A new symbiotic nanoarchaeote (Candidatus Nanoclepta minutus) and its host (Zestosphaera tikiterensis gen. nov., sp. nov.) from a New Zealand hot spring.</title>
        <authorList>
            <person name="St John E."/>
            <person name="Liu Y."/>
            <person name="Podar M."/>
            <person name="Stott M.B."/>
            <person name="Meneghin J."/>
            <person name="Chen Z."/>
            <person name="Lagutin K."/>
            <person name="Mitchell K."/>
            <person name="Reysenbach A.L."/>
        </authorList>
    </citation>
    <scope>NUCLEOTIDE SEQUENCE [LARGE SCALE GENOMIC DNA]</scope>
    <source>
        <strain evidence="10">NZ3</strain>
    </source>
</reference>
<dbReference type="FunFam" id="3.55.40.20:FF:000004">
    <property type="entry name" value="Superoxide dismutase [Fe]"/>
    <property type="match status" value="1"/>
</dbReference>
<evidence type="ECO:0000256" key="6">
    <source>
        <dbReference type="PIRSR" id="PIRSR000349-1"/>
    </source>
</evidence>
<feature type="domain" description="Manganese/iron superoxide dismutase N-terminal" evidence="8">
    <location>
        <begin position="6"/>
        <end position="86"/>
    </location>
</feature>
<comment type="caution">
    <text evidence="10">The sequence shown here is derived from an EMBL/GenBank/DDBJ whole genome shotgun (WGS) entry which is preliminary data.</text>
</comment>
<dbReference type="PANTHER" id="PTHR11404:SF6">
    <property type="entry name" value="SUPEROXIDE DISMUTASE [MN], MITOCHONDRIAL"/>
    <property type="match status" value="1"/>
</dbReference>